<dbReference type="Proteomes" id="UP000824890">
    <property type="component" value="Unassembled WGS sequence"/>
</dbReference>
<comment type="similarity">
    <text evidence="2">Belongs to the NAD(P)-dependent epimerase/dehydratase family. Fucose synthase subfamily.</text>
</comment>
<evidence type="ECO:0000256" key="1">
    <source>
        <dbReference type="ARBA" id="ARBA00004883"/>
    </source>
</evidence>
<accession>A0ABQ8CSG5</accession>
<dbReference type="CDD" id="cd05239">
    <property type="entry name" value="GDP_FS_SDR_e"/>
    <property type="match status" value="1"/>
</dbReference>
<dbReference type="SMART" id="SM01407">
    <property type="entry name" value="NAC"/>
    <property type="match status" value="1"/>
</dbReference>
<keyword evidence="6" id="KW-0804">Transcription</keyword>
<keyword evidence="6" id="KW-0805">Transcription regulation</keyword>
<keyword evidence="8" id="KW-1133">Transmembrane helix</keyword>
<comment type="similarity">
    <text evidence="6">Belongs to the NAC-beta family.</text>
</comment>
<evidence type="ECO:0000256" key="6">
    <source>
        <dbReference type="RuleBase" id="RU361272"/>
    </source>
</evidence>
<evidence type="ECO:0000256" key="7">
    <source>
        <dbReference type="SAM" id="MobiDB-lite"/>
    </source>
</evidence>
<feature type="compositionally biased region" description="Low complexity" evidence="7">
    <location>
        <begin position="1046"/>
        <end position="1064"/>
    </location>
</feature>
<dbReference type="InterPro" id="IPR038187">
    <property type="entry name" value="NAC_A/B_dom_sf"/>
</dbReference>
<protein>
    <recommendedName>
        <fullName evidence="6">Nascent polypeptide-associated complex subunit beta</fullName>
    </recommendedName>
</protein>
<dbReference type="EMBL" id="JAGKQM010000007">
    <property type="protein sequence ID" value="KAH0920045.1"/>
    <property type="molecule type" value="Genomic_DNA"/>
</dbReference>
<dbReference type="InterPro" id="IPR028614">
    <property type="entry name" value="GDP_fucose/colitose_synth"/>
</dbReference>
<feature type="transmembrane region" description="Helical" evidence="8">
    <location>
        <begin position="426"/>
        <end position="449"/>
    </location>
</feature>
<feature type="non-terminal residue" evidence="10">
    <location>
        <position position="1"/>
    </location>
</feature>
<evidence type="ECO:0000259" key="9">
    <source>
        <dbReference type="PROSITE" id="PS51151"/>
    </source>
</evidence>
<keyword evidence="4" id="KW-0560">Oxidoreductase</keyword>
<comment type="subunit">
    <text evidence="6">Part of the nascent polypeptide-associated complex (NAC).</text>
</comment>
<evidence type="ECO:0000256" key="3">
    <source>
        <dbReference type="ARBA" id="ARBA00022857"/>
    </source>
</evidence>
<dbReference type="SUPFAM" id="SSF51735">
    <property type="entry name" value="NAD(P)-binding Rossmann-fold domains"/>
    <property type="match status" value="1"/>
</dbReference>
<feature type="transmembrane region" description="Helical" evidence="8">
    <location>
        <begin position="456"/>
        <end position="478"/>
    </location>
</feature>
<dbReference type="InterPro" id="IPR036291">
    <property type="entry name" value="NAD(P)-bd_dom_sf"/>
</dbReference>
<keyword evidence="5" id="KW-0413">Isomerase</keyword>
<gene>
    <name evidence="10" type="ORF">HID58_027705</name>
</gene>
<dbReference type="Gene3D" id="2.20.70.30">
    <property type="entry name" value="Nascent polypeptide-associated complex domain"/>
    <property type="match status" value="1"/>
</dbReference>
<keyword evidence="3" id="KW-0521">NADP</keyword>
<evidence type="ECO:0000256" key="4">
    <source>
        <dbReference type="ARBA" id="ARBA00023002"/>
    </source>
</evidence>
<proteinExistence type="inferred from homology"/>
<keyword evidence="8" id="KW-0472">Membrane</keyword>
<organism evidence="10 11">
    <name type="scientific">Brassica napus</name>
    <name type="common">Rape</name>
    <dbReference type="NCBI Taxonomy" id="3708"/>
    <lineage>
        <taxon>Eukaryota</taxon>
        <taxon>Viridiplantae</taxon>
        <taxon>Streptophyta</taxon>
        <taxon>Embryophyta</taxon>
        <taxon>Tracheophyta</taxon>
        <taxon>Spermatophyta</taxon>
        <taxon>Magnoliopsida</taxon>
        <taxon>eudicotyledons</taxon>
        <taxon>Gunneridae</taxon>
        <taxon>Pentapetalae</taxon>
        <taxon>rosids</taxon>
        <taxon>malvids</taxon>
        <taxon>Brassicales</taxon>
        <taxon>Brassicaceae</taxon>
        <taxon>Brassiceae</taxon>
        <taxon>Brassica</taxon>
    </lineage>
</organism>
<evidence type="ECO:0000256" key="8">
    <source>
        <dbReference type="SAM" id="Phobius"/>
    </source>
</evidence>
<reference evidence="10 11" key="1">
    <citation type="submission" date="2021-05" db="EMBL/GenBank/DDBJ databases">
        <title>Genome Assembly of Synthetic Allotetraploid Brassica napus Reveals Homoeologous Exchanges between Subgenomes.</title>
        <authorList>
            <person name="Davis J.T."/>
        </authorList>
    </citation>
    <scope>NUCLEOTIDE SEQUENCE [LARGE SCALE GENOMIC DNA]</scope>
    <source>
        <strain evidence="11">cv. Da-Ae</strain>
        <tissue evidence="10">Seedling</tissue>
    </source>
</reference>
<sequence>RKSTASDLQKFNFLKYNKNLTADQTRLTISQIFPQPFVSLNFSRLENGGNDRLRYVPFPLYLNRIISLSTFVWNLQRNILKLKKKYVADFDIDIDRTCDLFAYIAEMSDKSAKIFVAGHRGLVGSAIVRKLHQLGYTNLLLRTHAELDLTRQADVESFFAQEKPVHVILAAAKVGGIHANNTYPADFIAVNLQIQTNVIHSAYLHGVKKLLFLGSSCIYPKFAPQPIPESALLTGPLEPTNEWYAIAKIAGIKTCQAYRIQYKWDAISGMPTNLYGPNDNFHPQNSHVLPALMRRFHEAKVSGAEEVVVWGSGSPLREFLHVDDLADACVFLLERYSGLEHVNIGSGQEVTIKELAELVKEVVGFEGKLGWDSTKPDGTPRKLMDSSKLAALGWTPKVSLRDGLRQTYEWYLENVCAAKAVVSHRFAAFLIWQSIPSTAIFLFFNLFLFSATSLASFLLTFLVFHASNLIFSISLALLSSLTSDSPLSPLQFALGLLRRLSDPDFRRRARVSLRIALFVSATGFAGFCSAAVFCLETGEVGRVGFRGFVTGLLYAVLFVVKQRWLLEFPIIQRPPFYSFKIGLPSALTQALKLSGVLYVLSTVMLLFLLDWSGGLVSVSRFLGEQVISYAGSFCLILSWEVTHHIHQVLHTKRFGFAPPKGSAAAETNPSEPLLAALEGSPPGSLEQYLAYLDLYMVSQNNVDTWRRAAFFAESSETYKRVITLCLKPLEELASKLAAGIDHTFAEIGESYIDPKFGESLKSFQLYAWCAQTAASLTSISHKEDSLGVAQLSGANAAVVSTLLSLLLAVETFMGKKNNLQSPQQLLGPASIKWATSSMVRKDVKPIKKRSGALYAHAYAASDVLRVSMYQIVSTFRDEMVSSDRTEILGRDWIGSKKPMNREKLMKMANTVRTGGKGTVRRKKKAVHKTNTTDDKKLQSTLKRVGVNSIPGIEEVNIFKDDVVIQFINPKVQASIAANTWAVSGTPQTKKLQDILPQIISQLGTDNLENLKKLAEQFQKQTPGGADIPATIQEEDDDDVPELVGGETFETPATEEAAQPKATAS</sequence>
<dbReference type="Gene3D" id="3.90.25.10">
    <property type="entry name" value="UDP-galactose 4-epimerase, domain 1"/>
    <property type="match status" value="1"/>
</dbReference>
<feature type="transmembrane region" description="Helical" evidence="8">
    <location>
        <begin position="586"/>
        <end position="609"/>
    </location>
</feature>
<feature type="region of interest" description="Disordered" evidence="7">
    <location>
        <begin position="1019"/>
        <end position="1064"/>
    </location>
</feature>
<evidence type="ECO:0000313" key="11">
    <source>
        <dbReference type="Proteomes" id="UP000824890"/>
    </source>
</evidence>
<feature type="transmembrane region" description="Helical" evidence="8">
    <location>
        <begin position="515"/>
        <end position="535"/>
    </location>
</feature>
<dbReference type="InterPro" id="IPR019049">
    <property type="entry name" value="Nucleoporin_prot_Ndc1/Nup"/>
</dbReference>
<dbReference type="InterPro" id="IPR002715">
    <property type="entry name" value="Nas_poly-pep-assoc_cplx_dom"/>
</dbReference>
<dbReference type="Pfam" id="PF01370">
    <property type="entry name" value="Epimerase"/>
    <property type="match status" value="1"/>
</dbReference>
<keyword evidence="11" id="KW-1185">Reference proteome</keyword>
<name>A0ABQ8CSG5_BRANA</name>
<dbReference type="PANTHER" id="PTHR43238">
    <property type="entry name" value="GDP-L-FUCOSE SYNTHASE"/>
    <property type="match status" value="1"/>
</dbReference>
<comment type="pathway">
    <text evidence="1">Nucleotide-sugar biosynthesis; GDP-L-fucose biosynthesis via de novo pathway; GDP-L-fucose from GDP-alpha-D-mannose: step 2/2.</text>
</comment>
<comment type="caution">
    <text evidence="10">The sequence shown here is derived from an EMBL/GenBank/DDBJ whole genome shotgun (WGS) entry which is preliminary data.</text>
</comment>
<dbReference type="Pfam" id="PF09531">
    <property type="entry name" value="Ndc1_Nup"/>
    <property type="match status" value="1"/>
</dbReference>
<dbReference type="PROSITE" id="PS51151">
    <property type="entry name" value="NAC_AB"/>
    <property type="match status" value="1"/>
</dbReference>
<evidence type="ECO:0000256" key="5">
    <source>
        <dbReference type="ARBA" id="ARBA00023235"/>
    </source>
</evidence>
<feature type="domain" description="NAC-A/B" evidence="9">
    <location>
        <begin position="931"/>
        <end position="995"/>
    </location>
</feature>
<dbReference type="InterPro" id="IPR001509">
    <property type="entry name" value="Epimerase_deHydtase"/>
</dbReference>
<dbReference type="CDD" id="cd22055">
    <property type="entry name" value="NAC_BTF3"/>
    <property type="match status" value="1"/>
</dbReference>
<evidence type="ECO:0000313" key="10">
    <source>
        <dbReference type="EMBL" id="KAH0920045.1"/>
    </source>
</evidence>
<keyword evidence="8" id="KW-0812">Transmembrane</keyword>
<feature type="transmembrane region" description="Helical" evidence="8">
    <location>
        <begin position="547"/>
        <end position="566"/>
    </location>
</feature>
<dbReference type="PANTHER" id="PTHR43238:SF1">
    <property type="entry name" value="GDP-L-FUCOSE SYNTHASE"/>
    <property type="match status" value="1"/>
</dbReference>
<dbReference type="HAMAP" id="MF_00956">
    <property type="entry name" value="GDP_fucose_synth"/>
    <property type="match status" value="1"/>
</dbReference>
<dbReference type="Gene3D" id="3.40.50.720">
    <property type="entry name" value="NAD(P)-binding Rossmann-like Domain"/>
    <property type="match status" value="1"/>
</dbReference>
<dbReference type="Pfam" id="PF01849">
    <property type="entry name" value="NAC"/>
    <property type="match status" value="1"/>
</dbReference>
<evidence type="ECO:0000256" key="2">
    <source>
        <dbReference type="ARBA" id="ARBA00005959"/>
    </source>
</evidence>